<reference evidence="3 4" key="2">
    <citation type="journal article" date="2016" name="Appl. Microbiol. Biotechnol.">
        <title>Mutations improving production and secretion of extracellular lipase by Burkholderia glumae PG1.</title>
        <authorList>
            <person name="Knapp A."/>
            <person name="Voget S."/>
            <person name="Gao R."/>
            <person name="Zaburannyi N."/>
            <person name="Krysciak D."/>
            <person name="Breuer M."/>
            <person name="Hauer B."/>
            <person name="Streit W.R."/>
            <person name="Muller R."/>
            <person name="Daniel R."/>
            <person name="Jaeger K.E."/>
        </authorList>
    </citation>
    <scope>NUCLEOTIDE SEQUENCE [LARGE SCALE GENOMIC DNA]</scope>
    <source>
        <strain evidence="3 4">PG1</strain>
    </source>
</reference>
<dbReference type="EMBL" id="CP002581">
    <property type="protein sequence ID" value="AJK48823.1"/>
    <property type="molecule type" value="Genomic_DNA"/>
</dbReference>
<reference evidence="4" key="1">
    <citation type="submission" date="2011-03" db="EMBL/GenBank/DDBJ databases">
        <authorList>
            <person name="Voget S."/>
            <person name="Streit W.R."/>
            <person name="Jaeger K.E."/>
            <person name="Daniel R."/>
        </authorList>
    </citation>
    <scope>NUCLEOTIDE SEQUENCE [LARGE SCALE GENOMIC DNA]</scope>
    <source>
        <strain evidence="4">PG1</strain>
    </source>
</reference>
<dbReference type="GO" id="GO:0006006">
    <property type="term" value="P:glucose metabolic process"/>
    <property type="evidence" value="ECO:0007669"/>
    <property type="project" value="UniProtKB-KW"/>
</dbReference>
<dbReference type="KEGG" id="bgp:BGL_2c07390"/>
<keyword evidence="3" id="KW-0378">Hydrolase</keyword>
<dbReference type="Proteomes" id="UP000031838">
    <property type="component" value="Chromosome 2"/>
</dbReference>
<proteinExistence type="inferred from homology"/>
<keyword evidence="4" id="KW-1185">Reference proteome</keyword>
<dbReference type="KEGG" id="bpla:bpln_2g08250"/>
<dbReference type="PANTHER" id="PTHR30344:SF1">
    <property type="entry name" value="6-PHOSPHOGLUCONOLACTONASE"/>
    <property type="match status" value="1"/>
</dbReference>
<dbReference type="HOGENOM" id="CLU_038716_2_0_4"/>
<organism evidence="3 4">
    <name type="scientific">Burkholderia plantarii</name>
    <dbReference type="NCBI Taxonomy" id="41899"/>
    <lineage>
        <taxon>Bacteria</taxon>
        <taxon>Pseudomonadati</taxon>
        <taxon>Pseudomonadota</taxon>
        <taxon>Betaproteobacteria</taxon>
        <taxon>Burkholderiales</taxon>
        <taxon>Burkholderiaceae</taxon>
        <taxon>Burkholderia</taxon>
    </lineage>
</organism>
<evidence type="ECO:0000256" key="2">
    <source>
        <dbReference type="ARBA" id="ARBA00022526"/>
    </source>
</evidence>
<dbReference type="GO" id="GO:0005829">
    <property type="term" value="C:cytosol"/>
    <property type="evidence" value="ECO:0007669"/>
    <property type="project" value="TreeGrafter"/>
</dbReference>
<dbReference type="InterPro" id="IPR019405">
    <property type="entry name" value="Lactonase_7-beta_prop"/>
</dbReference>
<dbReference type="Gene3D" id="2.130.10.10">
    <property type="entry name" value="YVTN repeat-like/Quinoprotein amine dehydrogenase"/>
    <property type="match status" value="1"/>
</dbReference>
<dbReference type="RefSeq" id="WP_042627391.1">
    <property type="nucleotide sequence ID" value="NZ_BSTO01000015.1"/>
</dbReference>
<dbReference type="PANTHER" id="PTHR30344">
    <property type="entry name" value="6-PHOSPHOGLUCONOLACTONASE-RELATED"/>
    <property type="match status" value="1"/>
</dbReference>
<dbReference type="InterPro" id="IPR011045">
    <property type="entry name" value="N2O_reductase_N"/>
</dbReference>
<dbReference type="Pfam" id="PF10282">
    <property type="entry name" value="Lactonase"/>
    <property type="match status" value="1"/>
</dbReference>
<evidence type="ECO:0000313" key="3">
    <source>
        <dbReference type="EMBL" id="AJK48823.1"/>
    </source>
</evidence>
<name>A0A0B6RZL7_BURPL</name>
<dbReference type="SUPFAM" id="SSF50974">
    <property type="entry name" value="Nitrous oxide reductase, N-terminal domain"/>
    <property type="match status" value="2"/>
</dbReference>
<comment type="similarity">
    <text evidence="1">Belongs to the cycloisomerase 2 family.</text>
</comment>
<dbReference type="InterPro" id="IPR015943">
    <property type="entry name" value="WD40/YVTN_repeat-like_dom_sf"/>
</dbReference>
<dbReference type="GO" id="GO:0017057">
    <property type="term" value="F:6-phosphogluconolactonase activity"/>
    <property type="evidence" value="ECO:0007669"/>
    <property type="project" value="UniProtKB-EC"/>
</dbReference>
<evidence type="ECO:0000313" key="4">
    <source>
        <dbReference type="Proteomes" id="UP000031838"/>
    </source>
</evidence>
<evidence type="ECO:0000256" key="1">
    <source>
        <dbReference type="ARBA" id="ARBA00005564"/>
    </source>
</evidence>
<dbReference type="AlphaFoldDB" id="A0A0B6RZL7"/>
<keyword evidence="2" id="KW-0119">Carbohydrate metabolism</keyword>
<gene>
    <name evidence="3" type="primary">pgl</name>
    <name evidence="3" type="ORF">BGL_2c07390</name>
</gene>
<sequence length="356" mass="37660">MTTPLSTSHVVYVSNSEDGDLSVYHLDAAQGRLEPFARTPAGSVVMPQAPTYDGKRLYVATRGTQPTIVGYDIGAQGALTQRFSTPIDASLAYLSVDHAARLLFGASYGGNRLFVFDASRLENGDGTPLQFIDRIQNAHSIIVSDDDRYAYAASLGLDRIFFYGIARAGDEAALIARGELATPAGFGPRHLRLAPDGATLYAIGEFHGTVLAIARDPVTGELGEATVSDLAPSIAHLPHGAPRPPAPTAPSVWAADLQVSPDGRFVHATERTASRIITFRVGENRALHYASCIETEKQPRGIRLSPDGTLLAASGELSPFISLYRVDAGTGALTPVARVAGGNGSNWIEILPLDAA</sequence>
<dbReference type="InterPro" id="IPR050282">
    <property type="entry name" value="Cycloisomerase_2"/>
</dbReference>
<keyword evidence="2" id="KW-0313">Glucose metabolism</keyword>
<dbReference type="EC" id="3.1.1.31" evidence="3"/>
<accession>A0A0B6RZL7</accession>
<dbReference type="OrthoDB" id="9790815at2"/>
<protein>
    <submittedName>
        <fullName evidence="3">6-phosphogluconolactonase Pgl</fullName>
        <ecNumber evidence="3">3.1.1.31</ecNumber>
    </submittedName>
</protein>